<evidence type="ECO:0000313" key="2">
    <source>
        <dbReference type="EMBL" id="WNC14491.1"/>
    </source>
</evidence>
<gene>
    <name evidence="2" type="ORF">RGB73_28150</name>
</gene>
<dbReference type="Proteomes" id="UP001256827">
    <property type="component" value="Chromosome"/>
</dbReference>
<keyword evidence="1" id="KW-0812">Transmembrane</keyword>
<protein>
    <submittedName>
        <fullName evidence="2">Uncharacterized protein</fullName>
    </submittedName>
</protein>
<reference evidence="2 3" key="1">
    <citation type="submission" date="2023-09" db="EMBL/GenBank/DDBJ databases">
        <title>Complete Genome and Methylome dissection of Bacillus brevis NEB573 original source of BbsI restriction endonuclease.</title>
        <authorList>
            <person name="Fomenkov A."/>
            <person name="Roberts R.D."/>
        </authorList>
    </citation>
    <scope>NUCLEOTIDE SEQUENCE [LARGE SCALE GENOMIC DNA]</scope>
    <source>
        <strain evidence="2 3">NEB573</strain>
    </source>
</reference>
<dbReference type="RefSeq" id="WP_310766634.1">
    <property type="nucleotide sequence ID" value="NZ_CP134050.1"/>
</dbReference>
<accession>A0ABY9T331</accession>
<feature type="transmembrane region" description="Helical" evidence="1">
    <location>
        <begin position="40"/>
        <end position="61"/>
    </location>
</feature>
<feature type="transmembrane region" description="Helical" evidence="1">
    <location>
        <begin position="12"/>
        <end position="33"/>
    </location>
</feature>
<keyword evidence="3" id="KW-1185">Reference proteome</keyword>
<organism evidence="2 3">
    <name type="scientific">Brevibacillus brevis</name>
    <name type="common">Bacillus brevis</name>
    <dbReference type="NCBI Taxonomy" id="1393"/>
    <lineage>
        <taxon>Bacteria</taxon>
        <taxon>Bacillati</taxon>
        <taxon>Bacillota</taxon>
        <taxon>Bacilli</taxon>
        <taxon>Bacillales</taxon>
        <taxon>Paenibacillaceae</taxon>
        <taxon>Brevibacillus</taxon>
    </lineage>
</organism>
<proteinExistence type="predicted"/>
<name>A0ABY9T331_BREBE</name>
<dbReference type="EMBL" id="CP134050">
    <property type="protein sequence ID" value="WNC14491.1"/>
    <property type="molecule type" value="Genomic_DNA"/>
</dbReference>
<sequence length="62" mass="6856">MGLDLRVDTGDLNLLALKLGIWIVQMILVLIVVERFVPRFLAGNARAAVGLVGIYLFAMWLS</sequence>
<evidence type="ECO:0000256" key="1">
    <source>
        <dbReference type="SAM" id="Phobius"/>
    </source>
</evidence>
<evidence type="ECO:0000313" key="3">
    <source>
        <dbReference type="Proteomes" id="UP001256827"/>
    </source>
</evidence>
<keyword evidence="1" id="KW-1133">Transmembrane helix</keyword>
<keyword evidence="1" id="KW-0472">Membrane</keyword>